<dbReference type="InterPro" id="IPR038475">
    <property type="entry name" value="RecG_C_sf"/>
</dbReference>
<dbReference type="Gene3D" id="3.30.950.30">
    <property type="entry name" value="Schlafen, AAA domain"/>
    <property type="match status" value="1"/>
</dbReference>
<evidence type="ECO:0000256" key="2">
    <source>
        <dbReference type="SAM" id="MobiDB-lite"/>
    </source>
</evidence>
<dbReference type="PANTHER" id="PTHR30595">
    <property type="entry name" value="GLPR-RELATED TRANSCRIPTIONAL REPRESSOR"/>
    <property type="match status" value="1"/>
</dbReference>
<dbReference type="InterPro" id="IPR007421">
    <property type="entry name" value="Schlafen_AlbA_2_dom"/>
</dbReference>
<name>A0A9E7PM25_9EURY</name>
<dbReference type="Pfam" id="PF04326">
    <property type="entry name" value="SLFN_AlbA_2"/>
    <property type="match status" value="1"/>
</dbReference>
<evidence type="ECO:0000259" key="3">
    <source>
        <dbReference type="Pfam" id="PF04326"/>
    </source>
</evidence>
<feature type="coiled-coil region" evidence="1">
    <location>
        <begin position="536"/>
        <end position="563"/>
    </location>
</feature>
<accession>A0A9E7PM25</accession>
<organism evidence="4 5">
    <name type="scientific">Methanoplanus endosymbiosus</name>
    <dbReference type="NCBI Taxonomy" id="33865"/>
    <lineage>
        <taxon>Archaea</taxon>
        <taxon>Methanobacteriati</taxon>
        <taxon>Methanobacteriota</taxon>
        <taxon>Stenosarchaea group</taxon>
        <taxon>Methanomicrobia</taxon>
        <taxon>Methanomicrobiales</taxon>
        <taxon>Methanomicrobiaceae</taxon>
        <taxon>Methanoplanus</taxon>
    </lineage>
</organism>
<proteinExistence type="predicted"/>
<evidence type="ECO:0000313" key="5">
    <source>
        <dbReference type="Proteomes" id="UP001060368"/>
    </source>
</evidence>
<dbReference type="AlphaFoldDB" id="A0A9E7PM25"/>
<sequence>MKETKTERGIAKELPDAHLREHNMIHEDFFDLDSLKEGFDVELKTALGRDKRGAVPESFWETYSAMANTSGGIIILGAQETEDCIVFHNLLKYERMIQDIWNNLNNPKKVSANILQNKDIQSLRDDDKNIIIVSVPQASRKQRPVYIGTNPLEGTYQRQNEGDYRCQPELVKQMLGEQANDTRDAVTLEDFNIDDIDKESFRIYRQQFSNRKPNHPFNECDDREFLRQIGGWKRNRQTGKEGLTLAGLLMFGKFRSILDAVPNYIVDYQERENTDTRWIDRITLDGSWSGCLYDFYRTVMKKLSSDLKVPFKLNGDERIEDTPVHEALREALVNTIIHADYSGNCSLLVVKRPGLFGFRNPGLMRIPKSEAIRGGVSDCRNRNLQKMFQLIGLGEQAGSGFPKIYLNWQLQHWREPMLEERHESNQTVFILKMTSLLPEDALYALKLEFGDLFSDLGNVERLAMVTAYSESCVNHSRLRELSREHPHDITISLHHLVKQGLLASEGSGRNTFYYMPGRHPMEDEMFGGKICSKASSEHLKENSEHLKENSEHLKENSEHLKENSEHLDALQIIAESVNSVKKAPKKLVISTILELCKDRDLTLEELSALLNRNKDSLRIHYIIPMLREGKLEQKYKNVTTHPYQKYRTVDGEGESDPKSVPGYINIED</sequence>
<gene>
    <name evidence="4" type="ORF">L6E24_08680</name>
</gene>
<feature type="region of interest" description="Disordered" evidence="2">
    <location>
        <begin position="647"/>
        <end position="668"/>
    </location>
</feature>
<reference evidence="4" key="1">
    <citation type="submission" date="2022-04" db="EMBL/GenBank/DDBJ databases">
        <title>Complete genome of Methanoplanus endosymbiosus DSM 3599.</title>
        <authorList>
            <person name="Chen S.-C."/>
            <person name="You Y.-T."/>
            <person name="Zhou Y.-Z."/>
            <person name="Lai M.-C."/>
        </authorList>
    </citation>
    <scope>NUCLEOTIDE SEQUENCE</scope>
    <source>
        <strain evidence="4">DSM 3599</strain>
    </source>
</reference>
<dbReference type="PANTHER" id="PTHR30595:SF6">
    <property type="entry name" value="SCHLAFEN ALBA-2 DOMAIN-CONTAINING PROTEIN"/>
    <property type="match status" value="1"/>
</dbReference>
<dbReference type="Gene3D" id="3.30.565.60">
    <property type="match status" value="1"/>
</dbReference>
<dbReference type="GeneID" id="74307772"/>
<keyword evidence="1" id="KW-0175">Coiled coil</keyword>
<dbReference type="InterPro" id="IPR038461">
    <property type="entry name" value="Schlafen_AlbA_2_dom_sf"/>
</dbReference>
<protein>
    <submittedName>
        <fullName evidence="4">DNA binding domain-containing protein</fullName>
    </submittedName>
</protein>
<keyword evidence="5" id="KW-1185">Reference proteome</keyword>
<dbReference type="KEGG" id="mend:L6E24_08680"/>
<dbReference type="EMBL" id="CP096115">
    <property type="protein sequence ID" value="UUX91449.1"/>
    <property type="molecule type" value="Genomic_DNA"/>
</dbReference>
<evidence type="ECO:0000313" key="4">
    <source>
        <dbReference type="EMBL" id="UUX91449.1"/>
    </source>
</evidence>
<dbReference type="RefSeq" id="WP_257741601.1">
    <property type="nucleotide sequence ID" value="NZ_CP096115.1"/>
</dbReference>
<feature type="domain" description="Schlafen AlbA-2" evidence="3">
    <location>
        <begin position="40"/>
        <end position="165"/>
    </location>
</feature>
<evidence type="ECO:0000256" key="1">
    <source>
        <dbReference type="SAM" id="Coils"/>
    </source>
</evidence>
<dbReference type="Proteomes" id="UP001060368">
    <property type="component" value="Chromosome"/>
</dbReference>